<dbReference type="HOGENOM" id="CLU_120441_2_1_4"/>
<dbReference type="eggNOG" id="COG1950">
    <property type="taxonomic scope" value="Bacteria"/>
</dbReference>
<dbReference type="KEGG" id="mei:Msip34_0179"/>
<gene>
    <name evidence="2" type="ordered locus">Msip34_0179</name>
</gene>
<reference evidence="2 3" key="2">
    <citation type="journal article" date="2011" name="J. Bacteriol.">
        <title>Genomes of three methylotrophs from a single niche uncover genetic and metabolic divergence of Methylophilaceae.</title>
        <authorList>
            <person name="Lapidus A."/>
            <person name="Clum A."/>
            <person name="Labutti K."/>
            <person name="Kaluzhnaya M.G."/>
            <person name="Lim S."/>
            <person name="Beck D.A."/>
            <person name="Glavina Del Rio T."/>
            <person name="Nolan M."/>
            <person name="Mavromatis K."/>
            <person name="Huntemann M."/>
            <person name="Lucas S."/>
            <person name="Lidstrom M.E."/>
            <person name="Ivanova N."/>
            <person name="Chistoserdova L."/>
        </authorList>
    </citation>
    <scope>NUCLEOTIDE SEQUENCE [LARGE SCALE GENOMIC DNA]</scope>
    <source>
        <strain evidence="2 3">SIP3-4</strain>
    </source>
</reference>
<organism evidence="2 3">
    <name type="scientific">Methylovorus glucosotrophus (strain SIP3-4)</name>
    <dbReference type="NCBI Taxonomy" id="582744"/>
    <lineage>
        <taxon>Bacteria</taxon>
        <taxon>Pseudomonadati</taxon>
        <taxon>Pseudomonadota</taxon>
        <taxon>Betaproteobacteria</taxon>
        <taxon>Nitrosomonadales</taxon>
        <taxon>Methylophilaceae</taxon>
        <taxon>Methylovorus</taxon>
    </lineage>
</organism>
<dbReference type="STRING" id="582744.Msip34_0179"/>
<dbReference type="InterPro" id="IPR007165">
    <property type="entry name" value="Phage_holin_4_2"/>
</dbReference>
<keyword evidence="1" id="KW-0812">Transmembrane</keyword>
<evidence type="ECO:0000256" key="1">
    <source>
        <dbReference type="SAM" id="Phobius"/>
    </source>
</evidence>
<dbReference type="OrthoDB" id="9797048at2"/>
<accession>C6X8F8</accession>
<dbReference type="PANTHER" id="PTHR37309:SF1">
    <property type="entry name" value="SLR0284 PROTEIN"/>
    <property type="match status" value="1"/>
</dbReference>
<protein>
    <recommendedName>
        <fullName evidence="4">Phage holin family protein</fullName>
    </recommendedName>
</protein>
<evidence type="ECO:0008006" key="4">
    <source>
        <dbReference type="Google" id="ProtNLM"/>
    </source>
</evidence>
<feature type="transmembrane region" description="Helical" evidence="1">
    <location>
        <begin position="89"/>
        <end position="111"/>
    </location>
</feature>
<dbReference type="Proteomes" id="UP000002743">
    <property type="component" value="Chromosome"/>
</dbReference>
<keyword evidence="1" id="KW-0472">Membrane</keyword>
<sequence precursor="true">MKLLLVWILNALALLAVTYLMPSIHVSGFVAALIAAAVIGLVNMLIRPILVLLTLPVTIVTLGLFILVINGLLFLLVGHVLQGFEVHGLWAGIVGAFLYSVISWLLSAIVLRD</sequence>
<keyword evidence="1" id="KW-1133">Transmembrane helix</keyword>
<dbReference type="PANTHER" id="PTHR37309">
    <property type="entry name" value="SLR0284 PROTEIN"/>
    <property type="match status" value="1"/>
</dbReference>
<evidence type="ECO:0000313" key="3">
    <source>
        <dbReference type="Proteomes" id="UP000002743"/>
    </source>
</evidence>
<dbReference type="EMBL" id="CP001674">
    <property type="protein sequence ID" value="ACT49428.1"/>
    <property type="molecule type" value="Genomic_DNA"/>
</dbReference>
<dbReference type="AlphaFoldDB" id="C6X8F8"/>
<evidence type="ECO:0000313" key="2">
    <source>
        <dbReference type="EMBL" id="ACT49428.1"/>
    </source>
</evidence>
<name>C6X8F8_METGS</name>
<feature type="transmembrane region" description="Helical" evidence="1">
    <location>
        <begin position="28"/>
        <end position="46"/>
    </location>
</feature>
<reference evidence="3" key="1">
    <citation type="submission" date="2009-07" db="EMBL/GenBank/DDBJ databases">
        <title>Complete sequence of chromosome of Methylovorus sp. SIP3-4.</title>
        <authorList>
            <person name="Lucas S."/>
            <person name="Copeland A."/>
            <person name="Lapidus A."/>
            <person name="Glavina del Rio T."/>
            <person name="Tice H."/>
            <person name="Bruce D."/>
            <person name="Goodwin L."/>
            <person name="Pitluck S."/>
            <person name="Clum A."/>
            <person name="Larimer F."/>
            <person name="Land M."/>
            <person name="Hauser L."/>
            <person name="Kyrpides N."/>
            <person name="Mikhailova N."/>
            <person name="Kayluzhnaya M."/>
            <person name="Chistoserdova L."/>
        </authorList>
    </citation>
    <scope>NUCLEOTIDE SEQUENCE [LARGE SCALE GENOMIC DNA]</scope>
    <source>
        <strain evidence="3">SIP3-4</strain>
    </source>
</reference>
<dbReference type="RefSeq" id="WP_013441005.1">
    <property type="nucleotide sequence ID" value="NC_012969.1"/>
</dbReference>
<keyword evidence="3" id="KW-1185">Reference proteome</keyword>
<feature type="transmembrane region" description="Helical" evidence="1">
    <location>
        <begin position="53"/>
        <end position="77"/>
    </location>
</feature>
<proteinExistence type="predicted"/>
<dbReference type="Pfam" id="PF04020">
    <property type="entry name" value="Phage_holin_4_2"/>
    <property type="match status" value="1"/>
</dbReference>